<organism evidence="2 3">
    <name type="scientific">Methylorubrum populi</name>
    <dbReference type="NCBI Taxonomy" id="223967"/>
    <lineage>
        <taxon>Bacteria</taxon>
        <taxon>Pseudomonadati</taxon>
        <taxon>Pseudomonadota</taxon>
        <taxon>Alphaproteobacteria</taxon>
        <taxon>Hyphomicrobiales</taxon>
        <taxon>Methylobacteriaceae</taxon>
        <taxon>Methylorubrum</taxon>
    </lineage>
</organism>
<dbReference type="Proteomes" id="UP000218288">
    <property type="component" value="Chromosome"/>
</dbReference>
<name>A0A160PI32_9HYPH</name>
<protein>
    <submittedName>
        <fullName evidence="2">Uncharacterized protein</fullName>
    </submittedName>
</protein>
<proteinExistence type="predicted"/>
<dbReference type="AlphaFoldDB" id="A0A160PI32"/>
<evidence type="ECO:0000313" key="2">
    <source>
        <dbReference type="EMBL" id="BAU93127.1"/>
    </source>
</evidence>
<evidence type="ECO:0000313" key="3">
    <source>
        <dbReference type="Proteomes" id="UP000218288"/>
    </source>
</evidence>
<accession>A0A160PI32</accession>
<sequence>MIQIRGADDPPRGPAPGTKSGDMTMHKFKLGQRVRRAQSTPLDERLGFGAISEIVRLMPDDPTGEPSYRIRSGSAERAVRESEIVAAA</sequence>
<evidence type="ECO:0000256" key="1">
    <source>
        <dbReference type="SAM" id="MobiDB-lite"/>
    </source>
</evidence>
<feature type="region of interest" description="Disordered" evidence="1">
    <location>
        <begin position="1"/>
        <end position="25"/>
    </location>
</feature>
<reference evidence="2 3" key="1">
    <citation type="journal article" date="2016" name="Genome Announc.">
        <title>Complete Genome Sequence of Methylobacterium populi P-1M, Isolated from Pink-Pigmented Household Biofilm.</title>
        <authorList>
            <person name="Morohoshi T."/>
            <person name="Ikeda T."/>
        </authorList>
    </citation>
    <scope>NUCLEOTIDE SEQUENCE [LARGE SCALE GENOMIC DNA]</scope>
    <source>
        <strain evidence="2 3">P-1M</strain>
    </source>
</reference>
<gene>
    <name evidence="2" type="ORF">MPPM_4522</name>
</gene>
<dbReference type="EMBL" id="AP014809">
    <property type="protein sequence ID" value="BAU93127.1"/>
    <property type="molecule type" value="Genomic_DNA"/>
</dbReference>
<feature type="compositionally biased region" description="Basic and acidic residues" evidence="1">
    <location>
        <begin position="1"/>
        <end position="11"/>
    </location>
</feature>